<dbReference type="EMBL" id="KZ155781">
    <property type="protein sequence ID" value="OUS46717.1"/>
    <property type="molecule type" value="Genomic_DNA"/>
</dbReference>
<sequence>MDDVNDGDVGMPAGAIVRFDELVDIASGADGREVSVRALCTVTSLDVANARVTATTTRSRRDAKTSTSESEGEIEIDFSAVRADEHGAFEDGQIYRRGARVCVIGEARARADDGKIELRARVARAVDGLDLDAYEKLLEMRRKFLAGLETATLGP</sequence>
<evidence type="ECO:0000313" key="1">
    <source>
        <dbReference type="EMBL" id="OUS46717.1"/>
    </source>
</evidence>
<organism evidence="1">
    <name type="scientific">Ostreococcus tauri</name>
    <name type="common">Marine green alga</name>
    <dbReference type="NCBI Taxonomy" id="70448"/>
    <lineage>
        <taxon>Eukaryota</taxon>
        <taxon>Viridiplantae</taxon>
        <taxon>Chlorophyta</taxon>
        <taxon>Mamiellophyceae</taxon>
        <taxon>Mamiellales</taxon>
        <taxon>Bathycoccaceae</taxon>
        <taxon>Ostreococcus</taxon>
    </lineage>
</organism>
<gene>
    <name evidence="1" type="ORF">BE221DRAFT_73660</name>
</gene>
<proteinExistence type="predicted"/>
<dbReference type="Proteomes" id="UP000195557">
    <property type="component" value="Unassembled WGS sequence"/>
</dbReference>
<dbReference type="Pfam" id="PF15490">
    <property type="entry name" value="Ten1_2"/>
    <property type="match status" value="1"/>
</dbReference>
<reference evidence="1" key="1">
    <citation type="submission" date="2017-04" db="EMBL/GenBank/DDBJ databases">
        <title>Population genomics of picophytoplankton unveils novel chromosome hypervariability.</title>
        <authorList>
            <consortium name="DOE Joint Genome Institute"/>
            <person name="Blanc-Mathieu R."/>
            <person name="Krasovec M."/>
            <person name="Hebrard M."/>
            <person name="Yau S."/>
            <person name="Desgranges E."/>
            <person name="Martin J."/>
            <person name="Schackwitz W."/>
            <person name="Kuo A."/>
            <person name="Salin G."/>
            <person name="Donnadieu C."/>
            <person name="Desdevises Y."/>
            <person name="Sanchez-Ferandin S."/>
            <person name="Moreau H."/>
            <person name="Rivals E."/>
            <person name="Grigoriev I.V."/>
            <person name="Grimsley N."/>
            <person name="Eyre-Walker A."/>
            <person name="Piganeau G."/>
        </authorList>
    </citation>
    <scope>NUCLEOTIDE SEQUENCE [LARGE SCALE GENOMIC DNA]</scope>
    <source>
        <strain evidence="1">RCC 1115</strain>
    </source>
</reference>
<dbReference type="Gene3D" id="2.40.50.140">
    <property type="entry name" value="Nucleic acid-binding proteins"/>
    <property type="match status" value="1"/>
</dbReference>
<dbReference type="GO" id="GO:0003697">
    <property type="term" value="F:single-stranded DNA binding"/>
    <property type="evidence" value="ECO:0007669"/>
    <property type="project" value="InterPro"/>
</dbReference>
<dbReference type="InterPro" id="IPR029146">
    <property type="entry name" value="Ten1_animal_plant"/>
</dbReference>
<protein>
    <submittedName>
        <fullName evidence="1">Telomere-capping, CST complex subunit-domain-containing protein</fullName>
    </submittedName>
</protein>
<name>A0A1Y5IDL5_OSTTA</name>
<dbReference type="InterPro" id="IPR012340">
    <property type="entry name" value="NA-bd_OB-fold"/>
</dbReference>
<accession>A0A1Y5IDL5</accession>
<dbReference type="GO" id="GO:1990879">
    <property type="term" value="C:CST complex"/>
    <property type="evidence" value="ECO:0007669"/>
    <property type="project" value="InterPro"/>
</dbReference>
<dbReference type="AlphaFoldDB" id="A0A1Y5IDL5"/>